<organism evidence="2 3">
    <name type="scientific">Abeliophyllum distichum</name>
    <dbReference type="NCBI Taxonomy" id="126358"/>
    <lineage>
        <taxon>Eukaryota</taxon>
        <taxon>Viridiplantae</taxon>
        <taxon>Streptophyta</taxon>
        <taxon>Embryophyta</taxon>
        <taxon>Tracheophyta</taxon>
        <taxon>Spermatophyta</taxon>
        <taxon>Magnoliopsida</taxon>
        <taxon>eudicotyledons</taxon>
        <taxon>Gunneridae</taxon>
        <taxon>Pentapetalae</taxon>
        <taxon>asterids</taxon>
        <taxon>lamiids</taxon>
        <taxon>Lamiales</taxon>
        <taxon>Oleaceae</taxon>
        <taxon>Forsythieae</taxon>
        <taxon>Abeliophyllum</taxon>
    </lineage>
</organism>
<comment type="caution">
    <text evidence="2">The sequence shown here is derived from an EMBL/GenBank/DDBJ whole genome shotgun (WGS) entry which is preliminary data.</text>
</comment>
<protein>
    <submittedName>
        <fullName evidence="2">Uncharacterized protein</fullName>
    </submittedName>
</protein>
<dbReference type="AlphaFoldDB" id="A0ABD1TKB5"/>
<dbReference type="Proteomes" id="UP001604336">
    <property type="component" value="Unassembled WGS sequence"/>
</dbReference>
<keyword evidence="3" id="KW-1185">Reference proteome</keyword>
<feature type="compositionally biased region" description="Low complexity" evidence="1">
    <location>
        <begin position="51"/>
        <end position="66"/>
    </location>
</feature>
<feature type="region of interest" description="Disordered" evidence="1">
    <location>
        <begin position="34"/>
        <end position="66"/>
    </location>
</feature>
<dbReference type="EMBL" id="JBFOLK010000005">
    <property type="protein sequence ID" value="KAL2513180.1"/>
    <property type="molecule type" value="Genomic_DNA"/>
</dbReference>
<evidence type="ECO:0000256" key="1">
    <source>
        <dbReference type="SAM" id="MobiDB-lite"/>
    </source>
</evidence>
<reference evidence="3" key="1">
    <citation type="submission" date="2024-07" db="EMBL/GenBank/DDBJ databases">
        <title>Two chromosome-level genome assemblies of Korean endemic species Abeliophyllum distichum and Forsythia ovata (Oleaceae).</title>
        <authorList>
            <person name="Jang H."/>
        </authorList>
    </citation>
    <scope>NUCLEOTIDE SEQUENCE [LARGE SCALE GENOMIC DNA]</scope>
</reference>
<sequence>MLYHCLTIPEKFIWQRRENSFPFATQLQRLQISTDESPAYSKDRVYPSNKPTPWQLQLQPTQQQPKPNFVTLRHPYYPTLLPATATTFVGAALAAAAASASHAPPPTAKPT</sequence>
<name>A0ABD1TKB5_9LAMI</name>
<accession>A0ABD1TKB5</accession>
<evidence type="ECO:0000313" key="3">
    <source>
        <dbReference type="Proteomes" id="UP001604336"/>
    </source>
</evidence>
<evidence type="ECO:0000313" key="2">
    <source>
        <dbReference type="EMBL" id="KAL2513180.1"/>
    </source>
</evidence>
<proteinExistence type="predicted"/>
<gene>
    <name evidence="2" type="ORF">Adt_18780</name>
</gene>